<dbReference type="PANTHER" id="PTHR32179:SF3">
    <property type="entry name" value="NICOTINATE-NUCLEOTIDE PYROPHOSPHORYLASE [CARBOXYLATING]"/>
    <property type="match status" value="1"/>
</dbReference>
<dbReference type="Pfam" id="PF02749">
    <property type="entry name" value="QRPTase_N"/>
    <property type="match status" value="1"/>
</dbReference>
<evidence type="ECO:0000256" key="3">
    <source>
        <dbReference type="ARBA" id="ARBA00009400"/>
    </source>
</evidence>
<dbReference type="Gene3D" id="3.20.20.70">
    <property type="entry name" value="Aldolase class I"/>
    <property type="match status" value="1"/>
</dbReference>
<comment type="subunit">
    <text evidence="4">Hexamer formed by 3 homodimers.</text>
</comment>
<dbReference type="GeneID" id="95761851"/>
<dbReference type="SUPFAM" id="SSF51690">
    <property type="entry name" value="Nicotinate/Quinolinate PRTase C-terminal domain-like"/>
    <property type="match status" value="1"/>
</dbReference>
<dbReference type="Gene3D" id="3.90.1170.20">
    <property type="entry name" value="Quinolinate phosphoribosyl transferase, N-terminal domain"/>
    <property type="match status" value="1"/>
</dbReference>
<dbReference type="InterPro" id="IPR022412">
    <property type="entry name" value="Quinolinate_PRibosylTrfase_N"/>
</dbReference>
<comment type="function">
    <text evidence="1">Involved in the catabolism of quinolinic acid (QA).</text>
</comment>
<dbReference type="InterPro" id="IPR002638">
    <property type="entry name" value="Quinolinate_PRibosylTrfase_C"/>
</dbReference>
<evidence type="ECO:0000256" key="2">
    <source>
        <dbReference type="ARBA" id="ARBA00004893"/>
    </source>
</evidence>
<evidence type="ECO:0000256" key="10">
    <source>
        <dbReference type="ARBA" id="ARBA00047445"/>
    </source>
</evidence>
<organism evidence="15 17">
    <name type="scientific">Xanthobacter flavus</name>
    <dbReference type="NCBI Taxonomy" id="281"/>
    <lineage>
        <taxon>Bacteria</taxon>
        <taxon>Pseudomonadati</taxon>
        <taxon>Pseudomonadota</taxon>
        <taxon>Alphaproteobacteria</taxon>
        <taxon>Hyphomicrobiales</taxon>
        <taxon>Xanthobacteraceae</taxon>
        <taxon>Xanthobacter</taxon>
    </lineage>
</organism>
<reference evidence="15" key="1">
    <citation type="submission" date="2022-12" db="EMBL/GenBank/DDBJ databases">
        <title>Reference genome sequencing for broad-spectrum identification of bacterial and archaeal isolates by mass spectrometry.</title>
        <authorList>
            <person name="Sekiguchi Y."/>
            <person name="Tourlousse D.M."/>
        </authorList>
    </citation>
    <scope>NUCLEOTIDE SEQUENCE</scope>
    <source>
        <strain evidence="15">301</strain>
    </source>
</reference>
<evidence type="ECO:0000256" key="9">
    <source>
        <dbReference type="ARBA" id="ARBA00033102"/>
    </source>
</evidence>
<dbReference type="InterPro" id="IPR027277">
    <property type="entry name" value="NadC/ModD"/>
</dbReference>
<keyword evidence="8 12" id="KW-0808">Transferase</keyword>
<comment type="pathway">
    <text evidence="2">Cofactor biosynthesis; NAD(+) biosynthesis; nicotinate D-ribonucleotide from quinolinate: step 1/1.</text>
</comment>
<dbReference type="InterPro" id="IPR013785">
    <property type="entry name" value="Aldolase_TIM"/>
</dbReference>
<dbReference type="FunFam" id="3.90.1170.20:FF:000001">
    <property type="entry name" value="Nicotinate-nucleotide diphosphorylase (Carboxylating)"/>
    <property type="match status" value="1"/>
</dbReference>
<dbReference type="EMBL" id="JAVDPY010000002">
    <property type="protein sequence ID" value="MDR6333107.1"/>
    <property type="molecule type" value="Genomic_DNA"/>
</dbReference>
<dbReference type="FunFam" id="3.20.20.70:FF:000030">
    <property type="entry name" value="Nicotinate-nucleotide pyrophosphorylase, carboxylating"/>
    <property type="match status" value="1"/>
</dbReference>
<evidence type="ECO:0000313" key="17">
    <source>
        <dbReference type="Proteomes" id="UP001144397"/>
    </source>
</evidence>
<dbReference type="AlphaFoldDB" id="A0A9W6CLE1"/>
<comment type="catalytic activity">
    <reaction evidence="10">
        <text>nicotinate beta-D-ribonucleotide + CO2 + diphosphate = quinolinate + 5-phospho-alpha-D-ribose 1-diphosphate + 2 H(+)</text>
        <dbReference type="Rhea" id="RHEA:12733"/>
        <dbReference type="ChEBI" id="CHEBI:15378"/>
        <dbReference type="ChEBI" id="CHEBI:16526"/>
        <dbReference type="ChEBI" id="CHEBI:29959"/>
        <dbReference type="ChEBI" id="CHEBI:33019"/>
        <dbReference type="ChEBI" id="CHEBI:57502"/>
        <dbReference type="ChEBI" id="CHEBI:58017"/>
        <dbReference type="EC" id="2.4.2.19"/>
    </reaction>
</comment>
<name>A0A9W6CLE1_XANFL</name>
<dbReference type="CDD" id="cd01572">
    <property type="entry name" value="QPRTase"/>
    <property type="match status" value="1"/>
</dbReference>
<evidence type="ECO:0000313" key="16">
    <source>
        <dbReference type="EMBL" id="MDR6333107.1"/>
    </source>
</evidence>
<dbReference type="InterPro" id="IPR004393">
    <property type="entry name" value="NadC"/>
</dbReference>
<reference evidence="16 18" key="2">
    <citation type="submission" date="2023-07" db="EMBL/GenBank/DDBJ databases">
        <title>Genomic Encyclopedia of Type Strains, Phase IV (KMG-IV): sequencing the most valuable type-strain genomes for metagenomic binning, comparative biology and taxonomic classification.</title>
        <authorList>
            <person name="Goeker M."/>
        </authorList>
    </citation>
    <scope>NUCLEOTIDE SEQUENCE [LARGE SCALE GENOMIC DNA]</scope>
    <source>
        <strain evidence="16 18">DSM 338</strain>
    </source>
</reference>
<dbReference type="PIRSF" id="PIRSF006250">
    <property type="entry name" value="NadC_ModD"/>
    <property type="match status" value="1"/>
</dbReference>
<evidence type="ECO:0000313" key="18">
    <source>
        <dbReference type="Proteomes" id="UP001245370"/>
    </source>
</evidence>
<keyword evidence="18" id="KW-1185">Reference proteome</keyword>
<dbReference type="RefSeq" id="WP_281805920.1">
    <property type="nucleotide sequence ID" value="NZ_BSDO01000001.1"/>
</dbReference>
<dbReference type="SUPFAM" id="SSF54675">
    <property type="entry name" value="Nicotinate/Quinolinate PRTase N-terminal domain-like"/>
    <property type="match status" value="1"/>
</dbReference>
<evidence type="ECO:0000256" key="1">
    <source>
        <dbReference type="ARBA" id="ARBA00003237"/>
    </source>
</evidence>
<evidence type="ECO:0000256" key="12">
    <source>
        <dbReference type="PIRNR" id="PIRNR006250"/>
    </source>
</evidence>
<evidence type="ECO:0000259" key="14">
    <source>
        <dbReference type="Pfam" id="PF02749"/>
    </source>
</evidence>
<feature type="domain" description="Quinolinate phosphoribosyl transferase N-terminal" evidence="14">
    <location>
        <begin position="29"/>
        <end position="114"/>
    </location>
</feature>
<evidence type="ECO:0000256" key="4">
    <source>
        <dbReference type="ARBA" id="ARBA00011218"/>
    </source>
</evidence>
<gene>
    <name evidence="16" type="ORF">GGQ86_001571</name>
    <name evidence="15" type="ORF">XFLAVUS301_10580</name>
</gene>
<protein>
    <recommendedName>
        <fullName evidence="11">Probable nicotinate-nucleotide pyrophosphorylase [carboxylating]</fullName>
        <ecNumber evidence="5">2.4.2.19</ecNumber>
    </recommendedName>
    <alternativeName>
        <fullName evidence="9">Quinolinate phosphoribosyltransferase [decarboxylating]</fullName>
    </alternativeName>
</protein>
<dbReference type="GO" id="GO:0005737">
    <property type="term" value="C:cytoplasm"/>
    <property type="evidence" value="ECO:0007669"/>
    <property type="project" value="TreeGrafter"/>
</dbReference>
<dbReference type="Pfam" id="PF01729">
    <property type="entry name" value="QRPTase_C"/>
    <property type="match status" value="1"/>
</dbReference>
<dbReference type="PANTHER" id="PTHR32179">
    <property type="entry name" value="NICOTINATE-NUCLEOTIDE PYROPHOSPHORYLASE [CARBOXYLATING]"/>
    <property type="match status" value="1"/>
</dbReference>
<dbReference type="GO" id="GO:0009435">
    <property type="term" value="P:NAD+ biosynthetic process"/>
    <property type="evidence" value="ECO:0007669"/>
    <property type="project" value="InterPro"/>
</dbReference>
<keyword evidence="6" id="KW-0662">Pyridine nucleotide biosynthesis</keyword>
<dbReference type="GO" id="GO:0004514">
    <property type="term" value="F:nicotinate-nucleotide diphosphorylase (carboxylating) activity"/>
    <property type="evidence" value="ECO:0007669"/>
    <property type="project" value="UniProtKB-EC"/>
</dbReference>
<dbReference type="InterPro" id="IPR037128">
    <property type="entry name" value="Quinolinate_PRibosylTase_N_sf"/>
</dbReference>
<dbReference type="InterPro" id="IPR036068">
    <property type="entry name" value="Nicotinate_pribotase-like_C"/>
</dbReference>
<dbReference type="Proteomes" id="UP001144397">
    <property type="component" value="Unassembled WGS sequence"/>
</dbReference>
<evidence type="ECO:0000313" key="15">
    <source>
        <dbReference type="EMBL" id="GLI21384.1"/>
    </source>
</evidence>
<dbReference type="NCBIfam" id="TIGR00078">
    <property type="entry name" value="nadC"/>
    <property type="match status" value="1"/>
</dbReference>
<keyword evidence="7 12" id="KW-0328">Glycosyltransferase</keyword>
<dbReference type="Proteomes" id="UP001245370">
    <property type="component" value="Unassembled WGS sequence"/>
</dbReference>
<evidence type="ECO:0000256" key="7">
    <source>
        <dbReference type="ARBA" id="ARBA00022676"/>
    </source>
</evidence>
<dbReference type="EC" id="2.4.2.19" evidence="5"/>
<comment type="similarity">
    <text evidence="3 12">Belongs to the NadC/ModD family.</text>
</comment>
<comment type="caution">
    <text evidence="15">The sequence shown here is derived from an EMBL/GenBank/DDBJ whole genome shotgun (WGS) entry which is preliminary data.</text>
</comment>
<evidence type="ECO:0000256" key="11">
    <source>
        <dbReference type="ARBA" id="ARBA00069173"/>
    </source>
</evidence>
<evidence type="ECO:0000256" key="6">
    <source>
        <dbReference type="ARBA" id="ARBA00022642"/>
    </source>
</evidence>
<dbReference type="EMBL" id="BSDO01000001">
    <property type="protein sequence ID" value="GLI21384.1"/>
    <property type="molecule type" value="Genomic_DNA"/>
</dbReference>
<sequence>MAALDPLPELMVEPIVRAALLEDLGRAGDITTDAVVPAGHVSRLVLAARQDGVVAGLDCARLAFRLLNPDVRFTPVVEDGARVAPGTVLAEVEGPSRALLTGERTGLNLACRLSGIATATASLADAVAGHKAQIVCTRKTTPGLRALEKYAVRAGGGANHRFGLDDAVLVKDNHVAIAGSVAEAVRRVRARAGHMVKVEVEVDTLAQLEELLTLGADAVLLDNMTPATLAEAVRMVGGRMLTEASGRVNRETAPAIAASGVDLISVGWLTHSAPILDIGLDWVG</sequence>
<evidence type="ECO:0000259" key="13">
    <source>
        <dbReference type="Pfam" id="PF01729"/>
    </source>
</evidence>
<accession>A0A9W6CLE1</accession>
<proteinExistence type="inferred from homology"/>
<evidence type="ECO:0000256" key="5">
    <source>
        <dbReference type="ARBA" id="ARBA00011944"/>
    </source>
</evidence>
<dbReference type="GO" id="GO:0034213">
    <property type="term" value="P:quinolinate catabolic process"/>
    <property type="evidence" value="ECO:0007669"/>
    <property type="project" value="TreeGrafter"/>
</dbReference>
<feature type="domain" description="Quinolinate phosphoribosyl transferase C-terminal" evidence="13">
    <location>
        <begin position="116"/>
        <end position="281"/>
    </location>
</feature>
<evidence type="ECO:0000256" key="8">
    <source>
        <dbReference type="ARBA" id="ARBA00022679"/>
    </source>
</evidence>